<dbReference type="InterPro" id="IPR000719">
    <property type="entry name" value="Prot_kinase_dom"/>
</dbReference>
<dbReference type="GO" id="GO:0005524">
    <property type="term" value="F:ATP binding"/>
    <property type="evidence" value="ECO:0007669"/>
    <property type="project" value="InterPro"/>
</dbReference>
<dbReference type="InterPro" id="IPR011009">
    <property type="entry name" value="Kinase-like_dom_sf"/>
</dbReference>
<dbReference type="GO" id="GO:0004674">
    <property type="term" value="F:protein serine/threonine kinase activity"/>
    <property type="evidence" value="ECO:0007669"/>
    <property type="project" value="TreeGrafter"/>
</dbReference>
<evidence type="ECO:0000259" key="1">
    <source>
        <dbReference type="PROSITE" id="PS50011"/>
    </source>
</evidence>
<dbReference type="PANTHER" id="PTHR44167">
    <property type="entry name" value="OVARIAN-SPECIFIC SERINE/THREONINE-PROTEIN KINASE LOK-RELATED"/>
    <property type="match status" value="1"/>
</dbReference>
<evidence type="ECO:0000313" key="2">
    <source>
        <dbReference type="Proteomes" id="UP000887563"/>
    </source>
</evidence>
<keyword evidence="2" id="KW-1185">Reference proteome</keyword>
<dbReference type="WBParaSite" id="Minc3s01020g19926">
    <property type="protein sequence ID" value="Minc3s01020g19926"/>
    <property type="gene ID" value="Minc3s01020g19926"/>
</dbReference>
<dbReference type="SMART" id="SM00220">
    <property type="entry name" value="S_TKc"/>
    <property type="match status" value="1"/>
</dbReference>
<dbReference type="Pfam" id="PF00069">
    <property type="entry name" value="Pkinase"/>
    <property type="match status" value="1"/>
</dbReference>
<dbReference type="PANTHER" id="PTHR44167:SF24">
    <property type="entry name" value="SERINE_THREONINE-PROTEIN KINASE CHK2"/>
    <property type="match status" value="1"/>
</dbReference>
<organism evidence="2 3">
    <name type="scientific">Meloidogyne incognita</name>
    <name type="common">Southern root-knot nematode worm</name>
    <name type="synonym">Oxyuris incognita</name>
    <dbReference type="NCBI Taxonomy" id="6306"/>
    <lineage>
        <taxon>Eukaryota</taxon>
        <taxon>Metazoa</taxon>
        <taxon>Ecdysozoa</taxon>
        <taxon>Nematoda</taxon>
        <taxon>Chromadorea</taxon>
        <taxon>Rhabditida</taxon>
        <taxon>Tylenchina</taxon>
        <taxon>Tylenchomorpha</taxon>
        <taxon>Tylenchoidea</taxon>
        <taxon>Meloidogynidae</taxon>
        <taxon>Meloidogyninae</taxon>
        <taxon>Meloidogyne</taxon>
        <taxon>Meloidogyne incognita group</taxon>
    </lineage>
</organism>
<dbReference type="PROSITE" id="PS50011">
    <property type="entry name" value="PROTEIN_KINASE_DOM"/>
    <property type="match status" value="1"/>
</dbReference>
<proteinExistence type="predicted"/>
<protein>
    <submittedName>
        <fullName evidence="3">Protein kinase domain-containing protein</fullName>
    </submittedName>
</protein>
<reference evidence="3" key="1">
    <citation type="submission" date="2022-11" db="UniProtKB">
        <authorList>
            <consortium name="WormBaseParasite"/>
        </authorList>
    </citation>
    <scope>IDENTIFICATION</scope>
</reference>
<accession>A0A914LXV1</accession>
<dbReference type="Gene3D" id="3.30.200.20">
    <property type="entry name" value="Phosphorylase Kinase, domain 1"/>
    <property type="match status" value="1"/>
</dbReference>
<dbReference type="Gene3D" id="1.10.510.10">
    <property type="entry name" value="Transferase(Phosphotransferase) domain 1"/>
    <property type="match status" value="1"/>
</dbReference>
<dbReference type="SUPFAM" id="SSF56112">
    <property type="entry name" value="Protein kinase-like (PK-like)"/>
    <property type="match status" value="1"/>
</dbReference>
<dbReference type="Proteomes" id="UP000887563">
    <property type="component" value="Unplaced"/>
</dbReference>
<feature type="domain" description="Protein kinase" evidence="1">
    <location>
        <begin position="36"/>
        <end position="309"/>
    </location>
</feature>
<dbReference type="GO" id="GO:0005737">
    <property type="term" value="C:cytoplasm"/>
    <property type="evidence" value="ECO:0007669"/>
    <property type="project" value="TreeGrafter"/>
</dbReference>
<dbReference type="GO" id="GO:0005634">
    <property type="term" value="C:nucleus"/>
    <property type="evidence" value="ECO:0007669"/>
    <property type="project" value="TreeGrafter"/>
</dbReference>
<name>A0A914LXV1_MELIC</name>
<evidence type="ECO:0000313" key="3">
    <source>
        <dbReference type="WBParaSite" id="Minc3s01020g19926"/>
    </source>
</evidence>
<sequence length="331" mass="38734">MPEILKEVTTEPTVFDKMNKSFKRRLEYPKEILISFNETYVIGKGGFGTVYHAYWPLKKKCVTFKSTCKFGGKREIQVFNYFNNLRIVNPNESKYVAEMYGYVELKEKIAIALELGENNLRGYYLKNILKGGYYFKNIVNGNNRHLSSSYFSTSITKLLKGAAKALEQFHKHGIHLDIKADNFIISQEQNEGDNVIVCKLIDFNTSFLYKHHNFDDIRIKNTTPLYKAPEIRNDDKMKLTKRVDVWAFGLMSYKLLYTLSVDKYEDLDKLLNEYRNDLTKSSRLDRIIKACIQVNAFKRASMKAINNFWNKECDAFGYEEENFKNVKICED</sequence>
<dbReference type="GO" id="GO:0044773">
    <property type="term" value="P:mitotic DNA damage checkpoint signaling"/>
    <property type="evidence" value="ECO:0007669"/>
    <property type="project" value="TreeGrafter"/>
</dbReference>
<dbReference type="AlphaFoldDB" id="A0A914LXV1"/>